<reference evidence="8 9" key="1">
    <citation type="submission" date="2018-08" db="EMBL/GenBank/DDBJ databases">
        <title>Chitinophagaceae sp. K23C18032701, a novel bacterium isolated from forest soil.</title>
        <authorList>
            <person name="Wang C."/>
        </authorList>
    </citation>
    <scope>NUCLEOTIDE SEQUENCE [LARGE SCALE GENOMIC DNA]</scope>
    <source>
        <strain evidence="8 9">K23C18032701</strain>
    </source>
</reference>
<comment type="caution">
    <text evidence="8">The sequence shown here is derived from an EMBL/GenBank/DDBJ whole genome shotgun (WGS) entry which is preliminary data.</text>
</comment>
<dbReference type="RefSeq" id="WP_116849749.1">
    <property type="nucleotide sequence ID" value="NZ_QTJU01000015.1"/>
</dbReference>
<dbReference type="InterPro" id="IPR002524">
    <property type="entry name" value="Cation_efflux"/>
</dbReference>
<dbReference type="InterPro" id="IPR058533">
    <property type="entry name" value="Cation_efflux_TM"/>
</dbReference>
<protein>
    <submittedName>
        <fullName evidence="8">Cation transporter</fullName>
    </submittedName>
</protein>
<dbReference type="InterPro" id="IPR040177">
    <property type="entry name" value="SLC30A9"/>
</dbReference>
<keyword evidence="5 6" id="KW-0472">Membrane</keyword>
<dbReference type="PANTHER" id="PTHR13414">
    <property type="entry name" value="HUEL-CATION TRANSPORTER"/>
    <property type="match status" value="1"/>
</dbReference>
<evidence type="ECO:0000256" key="6">
    <source>
        <dbReference type="SAM" id="Phobius"/>
    </source>
</evidence>
<dbReference type="Pfam" id="PF01545">
    <property type="entry name" value="Cation_efflux"/>
    <property type="match status" value="1"/>
</dbReference>
<dbReference type="SUPFAM" id="SSF161111">
    <property type="entry name" value="Cation efflux protein transmembrane domain-like"/>
    <property type="match status" value="1"/>
</dbReference>
<dbReference type="Proteomes" id="UP000261284">
    <property type="component" value="Unassembled WGS sequence"/>
</dbReference>
<name>A0A3E1NCQ2_9BACT</name>
<keyword evidence="2" id="KW-0813">Transport</keyword>
<dbReference type="OrthoDB" id="9806522at2"/>
<dbReference type="PANTHER" id="PTHR13414:SF9">
    <property type="entry name" value="PROTON-COUPLED ZINC ANTIPORTER SLC30A9, MITOCHONDRIAL"/>
    <property type="match status" value="1"/>
</dbReference>
<feature type="transmembrane region" description="Helical" evidence="6">
    <location>
        <begin position="74"/>
        <end position="94"/>
    </location>
</feature>
<dbReference type="GO" id="GO:0008324">
    <property type="term" value="F:monoatomic cation transmembrane transporter activity"/>
    <property type="evidence" value="ECO:0007669"/>
    <property type="project" value="InterPro"/>
</dbReference>
<gene>
    <name evidence="8" type="ORF">DXN05_23475</name>
</gene>
<proteinExistence type="predicted"/>
<keyword evidence="9" id="KW-1185">Reference proteome</keyword>
<dbReference type="InterPro" id="IPR027469">
    <property type="entry name" value="Cation_efflux_TMD_sf"/>
</dbReference>
<dbReference type="SUPFAM" id="SSF160240">
    <property type="entry name" value="Cation efflux protein cytoplasmic domain-like"/>
    <property type="match status" value="1"/>
</dbReference>
<dbReference type="GO" id="GO:0016020">
    <property type="term" value="C:membrane"/>
    <property type="evidence" value="ECO:0007669"/>
    <property type="project" value="UniProtKB-SubCell"/>
</dbReference>
<dbReference type="Gene3D" id="1.20.1510.10">
    <property type="entry name" value="Cation efflux protein transmembrane domain"/>
    <property type="match status" value="1"/>
</dbReference>
<keyword evidence="4 6" id="KW-1133">Transmembrane helix</keyword>
<organism evidence="8 9">
    <name type="scientific">Deminuibacter soli</name>
    <dbReference type="NCBI Taxonomy" id="2291815"/>
    <lineage>
        <taxon>Bacteria</taxon>
        <taxon>Pseudomonadati</taxon>
        <taxon>Bacteroidota</taxon>
        <taxon>Chitinophagia</taxon>
        <taxon>Chitinophagales</taxon>
        <taxon>Chitinophagaceae</taxon>
        <taxon>Deminuibacter</taxon>
    </lineage>
</organism>
<evidence type="ECO:0000259" key="7">
    <source>
        <dbReference type="Pfam" id="PF01545"/>
    </source>
</evidence>
<feature type="domain" description="Cation efflux protein transmembrane" evidence="7">
    <location>
        <begin position="10"/>
        <end position="216"/>
    </location>
</feature>
<dbReference type="NCBIfam" id="TIGR01297">
    <property type="entry name" value="CDF"/>
    <property type="match status" value="1"/>
</dbReference>
<evidence type="ECO:0000313" key="8">
    <source>
        <dbReference type="EMBL" id="RFM25789.1"/>
    </source>
</evidence>
<feature type="transmembrane region" description="Helical" evidence="6">
    <location>
        <begin position="114"/>
        <end position="136"/>
    </location>
</feature>
<sequence length="302" mass="33501">MPTSQKSVYSALAANVLIAVTKFVAGAFTNSSSMFAEGVHSLVDTINELLLLLGIHKSRQPPDELHPFGYGRELYFWSFIVSMLIFGLGGGISIYQGYLHIRHPQAIEDPSWNYVVLILSILFEGSSLVIAAKEFNKTRGEQSWWQAIKRSKDPSRFLVLFEDGAAVLGLLIVLVCQYLNQHLHLPVLDGVATTLVGVLLVFTSIILARESKSLLMGEGIGAGTRQKLIALTENEPAVNKVQKVFSMYLGPEEVLLILTVTFHNDLTTQQITATIEQLIAHIKKEYPVILHIVVYPVSRQMQ</sequence>
<dbReference type="GO" id="GO:0006829">
    <property type="term" value="P:zinc ion transport"/>
    <property type="evidence" value="ECO:0007669"/>
    <property type="project" value="InterPro"/>
</dbReference>
<evidence type="ECO:0000256" key="3">
    <source>
        <dbReference type="ARBA" id="ARBA00022692"/>
    </source>
</evidence>
<dbReference type="InterPro" id="IPR036837">
    <property type="entry name" value="Cation_efflux_CTD_sf"/>
</dbReference>
<keyword evidence="3 6" id="KW-0812">Transmembrane</keyword>
<evidence type="ECO:0000256" key="4">
    <source>
        <dbReference type="ARBA" id="ARBA00022989"/>
    </source>
</evidence>
<accession>A0A3E1NCQ2</accession>
<comment type="subcellular location">
    <subcellularLocation>
        <location evidence="1">Membrane</location>
        <topology evidence="1">Multi-pass membrane protein</topology>
    </subcellularLocation>
</comment>
<feature type="transmembrane region" description="Helical" evidence="6">
    <location>
        <begin position="7"/>
        <end position="28"/>
    </location>
</feature>
<evidence type="ECO:0000313" key="9">
    <source>
        <dbReference type="Proteomes" id="UP000261284"/>
    </source>
</evidence>
<feature type="transmembrane region" description="Helical" evidence="6">
    <location>
        <begin position="157"/>
        <end position="180"/>
    </location>
</feature>
<dbReference type="EMBL" id="QTJU01000015">
    <property type="protein sequence ID" value="RFM25789.1"/>
    <property type="molecule type" value="Genomic_DNA"/>
</dbReference>
<evidence type="ECO:0000256" key="2">
    <source>
        <dbReference type="ARBA" id="ARBA00022448"/>
    </source>
</evidence>
<evidence type="ECO:0000256" key="5">
    <source>
        <dbReference type="ARBA" id="ARBA00023136"/>
    </source>
</evidence>
<evidence type="ECO:0000256" key="1">
    <source>
        <dbReference type="ARBA" id="ARBA00004141"/>
    </source>
</evidence>
<dbReference type="AlphaFoldDB" id="A0A3E1NCQ2"/>
<feature type="transmembrane region" description="Helical" evidence="6">
    <location>
        <begin position="186"/>
        <end position="208"/>
    </location>
</feature>